<accession>A0A830BD41</accession>
<sequence>MLINCQRWLKTNSLLFNGYFRSNTLFKSIHNTIIKYFNFVVQLELIQKKNKY</sequence>
<proteinExistence type="predicted"/>
<comment type="caution">
    <text evidence="1">The sequence shown here is derived from an EMBL/GenBank/DDBJ whole genome shotgun (WGS) entry which is preliminary data.</text>
</comment>
<dbReference type="Proteomes" id="UP000653305">
    <property type="component" value="Unassembled WGS sequence"/>
</dbReference>
<keyword evidence="2" id="KW-1185">Reference proteome</keyword>
<evidence type="ECO:0000313" key="2">
    <source>
        <dbReference type="Proteomes" id="UP000653305"/>
    </source>
</evidence>
<dbReference type="AlphaFoldDB" id="A0A830BD41"/>
<protein>
    <submittedName>
        <fullName evidence="1">Uncharacterized protein</fullName>
    </submittedName>
</protein>
<dbReference type="EMBL" id="BMAC01000056">
    <property type="protein sequence ID" value="GFP83038.1"/>
    <property type="molecule type" value="Genomic_DNA"/>
</dbReference>
<evidence type="ECO:0000313" key="1">
    <source>
        <dbReference type="EMBL" id="GFP83038.1"/>
    </source>
</evidence>
<organism evidence="1 2">
    <name type="scientific">Phtheirospermum japonicum</name>
    <dbReference type="NCBI Taxonomy" id="374723"/>
    <lineage>
        <taxon>Eukaryota</taxon>
        <taxon>Viridiplantae</taxon>
        <taxon>Streptophyta</taxon>
        <taxon>Embryophyta</taxon>
        <taxon>Tracheophyta</taxon>
        <taxon>Spermatophyta</taxon>
        <taxon>Magnoliopsida</taxon>
        <taxon>eudicotyledons</taxon>
        <taxon>Gunneridae</taxon>
        <taxon>Pentapetalae</taxon>
        <taxon>asterids</taxon>
        <taxon>lamiids</taxon>
        <taxon>Lamiales</taxon>
        <taxon>Orobanchaceae</taxon>
        <taxon>Orobanchaceae incertae sedis</taxon>
        <taxon>Phtheirospermum</taxon>
    </lineage>
</organism>
<name>A0A830BD41_9LAMI</name>
<gene>
    <name evidence="1" type="ORF">PHJA_000446900</name>
</gene>
<reference evidence="1" key="1">
    <citation type="submission" date="2020-07" db="EMBL/GenBank/DDBJ databases">
        <title>Ethylene signaling mediates host invasion by parasitic plants.</title>
        <authorList>
            <person name="Yoshida S."/>
        </authorList>
    </citation>
    <scope>NUCLEOTIDE SEQUENCE</scope>
    <source>
        <strain evidence="1">Okayama</strain>
    </source>
</reference>